<protein>
    <recommendedName>
        <fullName evidence="4">procollagen-proline 4-dioxygenase</fullName>
        <ecNumber evidence="4">1.14.11.2</ecNumber>
    </recommendedName>
</protein>
<evidence type="ECO:0000256" key="11">
    <source>
        <dbReference type="ARBA" id="ARBA00023004"/>
    </source>
</evidence>
<keyword evidence="8" id="KW-0735">Signal-anchor</keyword>
<keyword evidence="10" id="KW-0560">Oxidoreductase</keyword>
<evidence type="ECO:0000313" key="18">
    <source>
        <dbReference type="EMBL" id="ABK24739.1"/>
    </source>
</evidence>
<evidence type="ECO:0000256" key="1">
    <source>
        <dbReference type="ARBA" id="ARBA00001961"/>
    </source>
</evidence>
<keyword evidence="12 16" id="KW-0472">Membrane</keyword>
<sequence>MAKGGRPKSISGRSTFTLVLTMLLMLSIVLLMLLALGIVSLPVNSRAPDEISNGGVYSEHSGGKKLQETYSNGMDEPKQWAEVLSWEPRAILYHNFLNKEECEYLINLAKPHMAKSTVVDSATGKSKDSRFVHRWKSNDSRVRTSSGMFLNRGQDKTIRSIEKRIADFTFIPAEHGEGLQVLHYEVGQKYEPHFDYFLDEFNTKNGGQRIATVLMYLSDVEKGGETVFPASKVNSSSVPWWDELSECAKAGISVRPRMGDALLFWSMRPDAELDPSSLHAGCPVIQGDKWSATKWIHVGEYKV</sequence>
<reference evidence="18" key="1">
    <citation type="journal article" date="2008" name="BMC Genomics">
        <title>A conifer genomics resource of 200,000 spruce (Picea spp.) ESTs and 6,464 high-quality, sequence-finished full-length cDNAs for Sitka spruce (Picea sitchensis).</title>
        <authorList>
            <person name="Ralph S.G."/>
            <person name="Chun H.J."/>
            <person name="Kolosova N."/>
            <person name="Cooper D."/>
            <person name="Oddy C."/>
            <person name="Ritland C.E."/>
            <person name="Kirkpatrick R."/>
            <person name="Moore R."/>
            <person name="Barber S."/>
            <person name="Holt R.A."/>
            <person name="Jones S.J."/>
            <person name="Marra M.A."/>
            <person name="Douglas C.J."/>
            <person name="Ritland K."/>
            <person name="Bohlmann J."/>
        </authorList>
    </citation>
    <scope>NUCLEOTIDE SEQUENCE</scope>
    <source>
        <tissue evidence="18">Bark</tissue>
    </source>
</reference>
<evidence type="ECO:0000256" key="2">
    <source>
        <dbReference type="ARBA" id="ARBA00004648"/>
    </source>
</evidence>
<dbReference type="GO" id="GO:0005506">
    <property type="term" value="F:iron ion binding"/>
    <property type="evidence" value="ECO:0007669"/>
    <property type="project" value="InterPro"/>
</dbReference>
<evidence type="ECO:0000256" key="13">
    <source>
        <dbReference type="ARBA" id="ARBA00023180"/>
    </source>
</evidence>
<evidence type="ECO:0000256" key="14">
    <source>
        <dbReference type="ARBA" id="ARBA00049169"/>
    </source>
</evidence>
<evidence type="ECO:0000256" key="16">
    <source>
        <dbReference type="SAM" id="Phobius"/>
    </source>
</evidence>
<comment type="similarity">
    <text evidence="3">Belongs to the P4HA family.</text>
</comment>
<feature type="region of interest" description="Disordered" evidence="15">
    <location>
        <begin position="52"/>
        <end position="71"/>
    </location>
</feature>
<dbReference type="InterPro" id="IPR044862">
    <property type="entry name" value="Pro_4_hyd_alph_FE2OG_OXY"/>
</dbReference>
<keyword evidence="9 16" id="KW-1133">Transmembrane helix</keyword>
<dbReference type="Pfam" id="PF13640">
    <property type="entry name" value="2OG-FeII_Oxy_3"/>
    <property type="match status" value="1"/>
</dbReference>
<keyword evidence="5 16" id="KW-0812">Transmembrane</keyword>
<dbReference type="GO" id="GO:0004656">
    <property type="term" value="F:procollagen-proline 4-dioxygenase activity"/>
    <property type="evidence" value="ECO:0007669"/>
    <property type="project" value="UniProtKB-EC"/>
</dbReference>
<evidence type="ECO:0000256" key="10">
    <source>
        <dbReference type="ARBA" id="ARBA00023002"/>
    </source>
</evidence>
<dbReference type="GO" id="GO:0031418">
    <property type="term" value="F:L-ascorbic acid binding"/>
    <property type="evidence" value="ECO:0007669"/>
    <property type="project" value="InterPro"/>
</dbReference>
<keyword evidence="13" id="KW-0325">Glycoprotein</keyword>
<dbReference type="EMBL" id="EF085434">
    <property type="protein sequence ID" value="ABK24739.1"/>
    <property type="molecule type" value="mRNA"/>
</dbReference>
<name>A9NVS8_PICSI</name>
<evidence type="ECO:0000256" key="15">
    <source>
        <dbReference type="SAM" id="MobiDB-lite"/>
    </source>
</evidence>
<dbReference type="PANTHER" id="PTHR10869">
    <property type="entry name" value="PROLYL 4-HYDROXYLASE ALPHA SUBUNIT"/>
    <property type="match status" value="1"/>
</dbReference>
<comment type="cofactor">
    <cofactor evidence="1">
        <name>L-ascorbate</name>
        <dbReference type="ChEBI" id="CHEBI:38290"/>
    </cofactor>
</comment>
<evidence type="ECO:0000256" key="8">
    <source>
        <dbReference type="ARBA" id="ARBA00022968"/>
    </source>
</evidence>
<dbReference type="PANTHER" id="PTHR10869:SF123">
    <property type="entry name" value="PROLYL 4-HYDROXYLASE 10-RELATED"/>
    <property type="match status" value="1"/>
</dbReference>
<dbReference type="AlphaFoldDB" id="A9NVS8"/>
<evidence type="ECO:0000256" key="4">
    <source>
        <dbReference type="ARBA" id="ARBA00012269"/>
    </source>
</evidence>
<comment type="catalytic activity">
    <reaction evidence="14">
        <text>L-prolyl-[collagen] + 2-oxoglutarate + O2 = trans-4-hydroxy-L-prolyl-[collagen] + succinate + CO2</text>
        <dbReference type="Rhea" id="RHEA:18945"/>
        <dbReference type="Rhea" id="RHEA-COMP:11676"/>
        <dbReference type="Rhea" id="RHEA-COMP:11680"/>
        <dbReference type="ChEBI" id="CHEBI:15379"/>
        <dbReference type="ChEBI" id="CHEBI:16526"/>
        <dbReference type="ChEBI" id="CHEBI:16810"/>
        <dbReference type="ChEBI" id="CHEBI:30031"/>
        <dbReference type="ChEBI" id="CHEBI:50342"/>
        <dbReference type="ChEBI" id="CHEBI:61965"/>
        <dbReference type="EC" id="1.14.11.2"/>
    </reaction>
</comment>
<evidence type="ECO:0000256" key="3">
    <source>
        <dbReference type="ARBA" id="ARBA00006511"/>
    </source>
</evidence>
<dbReference type="InterPro" id="IPR005123">
    <property type="entry name" value="Oxoglu/Fe-dep_dioxygenase_dom"/>
</dbReference>
<evidence type="ECO:0000256" key="6">
    <source>
        <dbReference type="ARBA" id="ARBA00022723"/>
    </source>
</evidence>
<dbReference type="InterPro" id="IPR006620">
    <property type="entry name" value="Pro_4_hyd_alph"/>
</dbReference>
<dbReference type="PROSITE" id="PS51471">
    <property type="entry name" value="FE2OG_OXY"/>
    <property type="match status" value="1"/>
</dbReference>
<evidence type="ECO:0000256" key="12">
    <source>
        <dbReference type="ARBA" id="ARBA00023136"/>
    </source>
</evidence>
<evidence type="ECO:0000259" key="17">
    <source>
        <dbReference type="PROSITE" id="PS51471"/>
    </source>
</evidence>
<dbReference type="FunFam" id="2.60.120.620:FF:000002">
    <property type="entry name" value="Prolyl 4-hydroxylase 4"/>
    <property type="match status" value="1"/>
</dbReference>
<comment type="subcellular location">
    <subcellularLocation>
        <location evidence="2">Endoplasmic reticulum membrane</location>
        <topology evidence="2">Single-pass type II membrane protein</topology>
    </subcellularLocation>
</comment>
<dbReference type="Gene3D" id="2.60.120.620">
    <property type="entry name" value="q2cbj1_9rhob like domain"/>
    <property type="match status" value="1"/>
</dbReference>
<evidence type="ECO:0000256" key="5">
    <source>
        <dbReference type="ARBA" id="ARBA00022692"/>
    </source>
</evidence>
<feature type="transmembrane region" description="Helical" evidence="16">
    <location>
        <begin position="16"/>
        <end position="39"/>
    </location>
</feature>
<evidence type="ECO:0000256" key="9">
    <source>
        <dbReference type="ARBA" id="ARBA00022989"/>
    </source>
</evidence>
<keyword evidence="6" id="KW-0479">Metal-binding</keyword>
<proteinExistence type="evidence at transcript level"/>
<dbReference type="OMA" id="NIRYQPR"/>
<accession>A9NVS8</accession>
<dbReference type="GO" id="GO:0005789">
    <property type="term" value="C:endoplasmic reticulum membrane"/>
    <property type="evidence" value="ECO:0007669"/>
    <property type="project" value="UniProtKB-SubCell"/>
</dbReference>
<dbReference type="InterPro" id="IPR045054">
    <property type="entry name" value="P4HA-like"/>
</dbReference>
<dbReference type="EC" id="1.14.11.2" evidence="4"/>
<dbReference type="SMART" id="SM00702">
    <property type="entry name" value="P4Hc"/>
    <property type="match status" value="1"/>
</dbReference>
<evidence type="ECO:0000256" key="7">
    <source>
        <dbReference type="ARBA" id="ARBA00022964"/>
    </source>
</evidence>
<organism evidence="18">
    <name type="scientific">Picea sitchensis</name>
    <name type="common">Sitka spruce</name>
    <name type="synonym">Pinus sitchensis</name>
    <dbReference type="NCBI Taxonomy" id="3332"/>
    <lineage>
        <taxon>Eukaryota</taxon>
        <taxon>Viridiplantae</taxon>
        <taxon>Streptophyta</taxon>
        <taxon>Embryophyta</taxon>
        <taxon>Tracheophyta</taxon>
        <taxon>Spermatophyta</taxon>
        <taxon>Pinopsida</taxon>
        <taxon>Pinidae</taxon>
        <taxon>Conifers I</taxon>
        <taxon>Pinales</taxon>
        <taxon>Pinaceae</taxon>
        <taxon>Picea</taxon>
    </lineage>
</organism>
<keyword evidence="11" id="KW-0408">Iron</keyword>
<feature type="domain" description="Fe2OG dioxygenase" evidence="17">
    <location>
        <begin position="175"/>
        <end position="298"/>
    </location>
</feature>
<keyword evidence="7" id="KW-0223">Dioxygenase</keyword>